<feature type="non-terminal residue" evidence="1">
    <location>
        <position position="86"/>
    </location>
</feature>
<comment type="caution">
    <text evidence="1">The sequence shown here is derived from an EMBL/GenBank/DDBJ whole genome shotgun (WGS) entry which is preliminary data.</text>
</comment>
<evidence type="ECO:0000313" key="2">
    <source>
        <dbReference type="Proteomes" id="UP000789920"/>
    </source>
</evidence>
<dbReference type="Proteomes" id="UP000789920">
    <property type="component" value="Unassembled WGS sequence"/>
</dbReference>
<proteinExistence type="predicted"/>
<evidence type="ECO:0000313" key="1">
    <source>
        <dbReference type="EMBL" id="CAG8764518.1"/>
    </source>
</evidence>
<name>A0ACA9QU50_9GLOM</name>
<accession>A0ACA9QU50</accession>
<protein>
    <submittedName>
        <fullName evidence="1">18872_t:CDS:1</fullName>
    </submittedName>
</protein>
<reference evidence="1" key="1">
    <citation type="submission" date="2021-06" db="EMBL/GenBank/DDBJ databases">
        <authorList>
            <person name="Kallberg Y."/>
            <person name="Tangrot J."/>
            <person name="Rosling A."/>
        </authorList>
    </citation>
    <scope>NUCLEOTIDE SEQUENCE</scope>
    <source>
        <strain evidence="1">MA461A</strain>
    </source>
</reference>
<sequence length="86" mass="9904">QIEILFDTSLGFLIESEKNSQDYSKTALTFYVENFGKTEISIEEQNVELISEFQNELACDSKESLMNFSIYRQDPEFQIKSGTSSE</sequence>
<keyword evidence="2" id="KW-1185">Reference proteome</keyword>
<organism evidence="1 2">
    <name type="scientific">Racocetra persica</name>
    <dbReference type="NCBI Taxonomy" id="160502"/>
    <lineage>
        <taxon>Eukaryota</taxon>
        <taxon>Fungi</taxon>
        <taxon>Fungi incertae sedis</taxon>
        <taxon>Mucoromycota</taxon>
        <taxon>Glomeromycotina</taxon>
        <taxon>Glomeromycetes</taxon>
        <taxon>Diversisporales</taxon>
        <taxon>Gigasporaceae</taxon>
        <taxon>Racocetra</taxon>
    </lineage>
</organism>
<gene>
    <name evidence="1" type="ORF">RPERSI_LOCUS15629</name>
</gene>
<feature type="non-terminal residue" evidence="1">
    <location>
        <position position="1"/>
    </location>
</feature>
<dbReference type="EMBL" id="CAJVQC010037732">
    <property type="protein sequence ID" value="CAG8764518.1"/>
    <property type="molecule type" value="Genomic_DNA"/>
</dbReference>